<dbReference type="SUPFAM" id="SSF56112">
    <property type="entry name" value="Protein kinase-like (PK-like)"/>
    <property type="match status" value="1"/>
</dbReference>
<keyword evidence="3" id="KW-1185">Reference proteome</keyword>
<accession>A0A397HIW3</accession>
<dbReference type="OrthoDB" id="2439369at2759"/>
<sequence length="155" mass="18101">MAPEKMKDPKRVRYIFKCEIFSFGMLLWELLFQKIPYEDKDIDQIKDHVLKGGREKIIMNCSSQENQTIQNTNVKIIIAAWHHDMYIRASLFDIFLKLQKLATATDYPIDTLPTLNPLGSLHLSQMIESLPIEKSVDELPDPNQRQNIDRVELTE</sequence>
<dbReference type="Gene3D" id="1.10.510.10">
    <property type="entry name" value="Transferase(Phosphotransferase) domain 1"/>
    <property type="match status" value="1"/>
</dbReference>
<reference evidence="2 3" key="1">
    <citation type="submission" date="2018-08" db="EMBL/GenBank/DDBJ databases">
        <title>Genome and evolution of the arbuscular mycorrhizal fungus Diversispora epigaea (formerly Glomus versiforme) and its bacterial endosymbionts.</title>
        <authorList>
            <person name="Sun X."/>
            <person name="Fei Z."/>
            <person name="Harrison M."/>
        </authorList>
    </citation>
    <scope>NUCLEOTIDE SEQUENCE [LARGE SCALE GENOMIC DNA]</scope>
    <source>
        <strain evidence="2 3">IT104</strain>
    </source>
</reference>
<comment type="caution">
    <text evidence="2">The sequence shown here is derived from an EMBL/GenBank/DDBJ whole genome shotgun (WGS) entry which is preliminary data.</text>
</comment>
<dbReference type="STRING" id="1348612.A0A397HIW3"/>
<proteinExistence type="predicted"/>
<dbReference type="AlphaFoldDB" id="A0A397HIW3"/>
<feature type="domain" description="Protein kinase" evidence="1">
    <location>
        <begin position="1"/>
        <end position="101"/>
    </location>
</feature>
<dbReference type="InterPro" id="IPR000719">
    <property type="entry name" value="Prot_kinase_dom"/>
</dbReference>
<dbReference type="Pfam" id="PF07714">
    <property type="entry name" value="PK_Tyr_Ser-Thr"/>
    <property type="match status" value="1"/>
</dbReference>
<evidence type="ECO:0000259" key="1">
    <source>
        <dbReference type="PROSITE" id="PS50011"/>
    </source>
</evidence>
<dbReference type="PROSITE" id="PS50011">
    <property type="entry name" value="PROTEIN_KINASE_DOM"/>
    <property type="match status" value="1"/>
</dbReference>
<protein>
    <recommendedName>
        <fullName evidence="1">Protein kinase domain-containing protein</fullName>
    </recommendedName>
</protein>
<gene>
    <name evidence="2" type="ORF">Glove_334g55</name>
</gene>
<evidence type="ECO:0000313" key="3">
    <source>
        <dbReference type="Proteomes" id="UP000266861"/>
    </source>
</evidence>
<dbReference type="GO" id="GO:0004672">
    <property type="term" value="F:protein kinase activity"/>
    <property type="evidence" value="ECO:0007669"/>
    <property type="project" value="InterPro"/>
</dbReference>
<dbReference type="GO" id="GO:0005524">
    <property type="term" value="F:ATP binding"/>
    <property type="evidence" value="ECO:0007669"/>
    <property type="project" value="InterPro"/>
</dbReference>
<organism evidence="2 3">
    <name type="scientific">Diversispora epigaea</name>
    <dbReference type="NCBI Taxonomy" id="1348612"/>
    <lineage>
        <taxon>Eukaryota</taxon>
        <taxon>Fungi</taxon>
        <taxon>Fungi incertae sedis</taxon>
        <taxon>Mucoromycota</taxon>
        <taxon>Glomeromycotina</taxon>
        <taxon>Glomeromycetes</taxon>
        <taxon>Diversisporales</taxon>
        <taxon>Diversisporaceae</taxon>
        <taxon>Diversispora</taxon>
    </lineage>
</organism>
<dbReference type="InterPro" id="IPR011009">
    <property type="entry name" value="Kinase-like_dom_sf"/>
</dbReference>
<dbReference type="InterPro" id="IPR001245">
    <property type="entry name" value="Ser-Thr/Tyr_kinase_cat_dom"/>
</dbReference>
<name>A0A397HIW3_9GLOM</name>
<dbReference type="Proteomes" id="UP000266861">
    <property type="component" value="Unassembled WGS sequence"/>
</dbReference>
<dbReference type="EMBL" id="PQFF01000305">
    <property type="protein sequence ID" value="RHZ62897.1"/>
    <property type="molecule type" value="Genomic_DNA"/>
</dbReference>
<evidence type="ECO:0000313" key="2">
    <source>
        <dbReference type="EMBL" id="RHZ62897.1"/>
    </source>
</evidence>